<accession>A0A8C3F7G0</accession>
<evidence type="ECO:0000313" key="3">
    <source>
        <dbReference type="Proteomes" id="UP000694380"/>
    </source>
</evidence>
<keyword evidence="3" id="KW-1185">Reference proteome</keyword>
<reference evidence="2" key="1">
    <citation type="submission" date="2025-08" db="UniProtKB">
        <authorList>
            <consortium name="Ensembl"/>
        </authorList>
    </citation>
    <scope>IDENTIFICATION</scope>
</reference>
<dbReference type="Ensembl" id="ENSCPBT00000005459.1">
    <property type="protein sequence ID" value="ENSCPBP00000004477.1"/>
    <property type="gene ID" value="ENSCPBG00000003604.1"/>
</dbReference>
<reference evidence="2" key="2">
    <citation type="submission" date="2025-09" db="UniProtKB">
        <authorList>
            <consortium name="Ensembl"/>
        </authorList>
    </citation>
    <scope>IDENTIFICATION</scope>
</reference>
<feature type="region of interest" description="Disordered" evidence="1">
    <location>
        <begin position="1"/>
        <end position="21"/>
    </location>
</feature>
<organism evidence="2 3">
    <name type="scientific">Chrysemys picta bellii</name>
    <name type="common">Western painted turtle</name>
    <name type="synonym">Emys bellii</name>
    <dbReference type="NCBI Taxonomy" id="8478"/>
    <lineage>
        <taxon>Eukaryota</taxon>
        <taxon>Metazoa</taxon>
        <taxon>Chordata</taxon>
        <taxon>Craniata</taxon>
        <taxon>Vertebrata</taxon>
        <taxon>Euteleostomi</taxon>
        <taxon>Archelosauria</taxon>
        <taxon>Testudinata</taxon>
        <taxon>Testudines</taxon>
        <taxon>Cryptodira</taxon>
        <taxon>Durocryptodira</taxon>
        <taxon>Testudinoidea</taxon>
        <taxon>Emydidae</taxon>
        <taxon>Chrysemys</taxon>
    </lineage>
</organism>
<dbReference type="AlphaFoldDB" id="A0A8C3F7G0"/>
<evidence type="ECO:0000256" key="1">
    <source>
        <dbReference type="SAM" id="MobiDB-lite"/>
    </source>
</evidence>
<dbReference type="Proteomes" id="UP000694380">
    <property type="component" value="Unplaced"/>
</dbReference>
<proteinExistence type="predicted"/>
<feature type="region of interest" description="Disordered" evidence="1">
    <location>
        <begin position="53"/>
        <end position="151"/>
    </location>
</feature>
<protein>
    <submittedName>
        <fullName evidence="2">Uncharacterized protein</fullName>
    </submittedName>
</protein>
<evidence type="ECO:0000313" key="2">
    <source>
        <dbReference type="Ensembl" id="ENSCPBP00000004477.1"/>
    </source>
</evidence>
<feature type="region of interest" description="Disordered" evidence="1">
    <location>
        <begin position="177"/>
        <end position="220"/>
    </location>
</feature>
<name>A0A8C3F7G0_CHRPI</name>
<sequence>LGMGPGARPGARDMAGGGTRADMGAGRVWVVRPLHPRWGLAWALPCPPGRSFMPPQGSAPHSLGISALTVNSPCPAPTPQRAQRRPGSPPAELSGEQAAGESRRLWPSSRLGDSTEPTPRPLPRGGLAKPAPFQLPREGAEPAPFQLPRGGAEPASFLLSGGGAEPASFLLSRGGAEPASFLLSGGGAEPAPFQLSRGGAEPALRYLPGGTDAGGEHRGH</sequence>